<keyword evidence="3 6" id="KW-0378">Hydrolase</keyword>
<evidence type="ECO:0000259" key="5">
    <source>
        <dbReference type="SMART" id="SM00872"/>
    </source>
</evidence>
<evidence type="ECO:0000256" key="1">
    <source>
        <dbReference type="ARBA" id="ARBA00009792"/>
    </source>
</evidence>
<evidence type="ECO:0000256" key="2">
    <source>
        <dbReference type="ARBA" id="ARBA00022723"/>
    </source>
</evidence>
<dbReference type="SUPFAM" id="SSF88688">
    <property type="entry name" value="Families 57/38 glycoside transferase middle domain"/>
    <property type="match status" value="1"/>
</dbReference>
<comment type="similarity">
    <text evidence="1">Belongs to the glycosyl hydrolase 38 family.</text>
</comment>
<dbReference type="GO" id="GO:0006013">
    <property type="term" value="P:mannose metabolic process"/>
    <property type="evidence" value="ECO:0007669"/>
    <property type="project" value="InterPro"/>
</dbReference>
<sequence length="858" mass="99139">MNRKIKILMHTHWDREWYFTKDETKVLLRNHMQEVLEYLEEHPDCIYILDGQSVMIDDYLEMDKGAEARLRKFVKNGQLRVGPFYTQTDLLLVHGESVFRNLYYGIKRAREFGDPMLIGYAPDTFGHASQMPQIYKAFSIGSTFFWRGFSELKAQHSDFFWEGTDGTKILGVNLAAGYQGAKYLEEEEEALKKRMGKIMKVLDTYSSGSGRLVMNGHDQMPIQKNIEDILETLRKLYPEDELEIGDFESYLDTLPLENLETVKGELTHSKHARIHRTIGSTRMDIKLLNTEIEHKLFHQLEPLAVIGVEAGIEYPHGVIEEILKILFGVHAHDSIGGCNSDAVNRDIYHRLLNAKEMVDTQLELHLRLLSLARPENNTIVLVNPLPEERKEEMVELVTLTRQKNFTILDEHHKEIPFSLLSQEEEDAGLTDRQVAARLMDIKVYRSKLLLRVDKMAGLSVKYLQLQEELSSVAPLMKAEETLIIENVWGVLKVEGNQISYEDKITGINHQNVFYLENSGDAGDSYDYSPPVKDLLVRSADLAEITGKRRSGMGFQELQLYIQFNVPESEESREREVLDKTVTFEAVFRLYEKDPKVYCELKHKNIVKDSRFRGVFSTGITVDEVQVDGYLSSQNKKVYLNEELAIWEKDQWVEKPVSIETMQSYAVLYDNRGSGYLYSEGLKEYEVLEDQIHFTLFRAFSHLGKRNLVNRPGRPSGIEIETPDNQLQGTEFHFRFAFSFHLKDVNPSKESKKYLTPIMGYHKKEFNRFNINRRNALIVPQKKLSLPLQEAAVSAVKRTEEGNEVFVRIFNPENRDITVEFPEGTFLANGMEEKLRPLEKAQLRPQEILQVILSSMEEI</sequence>
<dbReference type="RefSeq" id="WP_074911833.1">
    <property type="nucleotide sequence ID" value="NZ_FOVK01000004.1"/>
</dbReference>
<reference evidence="6 7" key="1">
    <citation type="submission" date="2016-10" db="EMBL/GenBank/DDBJ databases">
        <authorList>
            <person name="de Groot N.N."/>
        </authorList>
    </citation>
    <scope>NUCLEOTIDE SEQUENCE [LARGE SCALE GENOMIC DNA]</scope>
    <source>
        <strain evidence="6 7">ML2</strain>
    </source>
</reference>
<dbReference type="Gene3D" id="3.20.110.10">
    <property type="entry name" value="Glycoside hydrolase 38, N terminal domain"/>
    <property type="match status" value="1"/>
</dbReference>
<dbReference type="Proteomes" id="UP000181899">
    <property type="component" value="Unassembled WGS sequence"/>
</dbReference>
<keyword evidence="7" id="KW-1185">Reference proteome</keyword>
<proteinExistence type="inferred from homology"/>
<evidence type="ECO:0000313" key="7">
    <source>
        <dbReference type="Proteomes" id="UP000181899"/>
    </source>
</evidence>
<gene>
    <name evidence="6" type="ORF">SAMN04488695_10483</name>
</gene>
<dbReference type="Pfam" id="PF09261">
    <property type="entry name" value="Alpha-mann_mid"/>
    <property type="match status" value="1"/>
</dbReference>
<dbReference type="InterPro" id="IPR028995">
    <property type="entry name" value="Glyco_hydro_57/38_cen_sf"/>
</dbReference>
<dbReference type="InterPro" id="IPR000602">
    <property type="entry name" value="Glyco_hydro_38_N"/>
</dbReference>
<dbReference type="GO" id="GO:0046872">
    <property type="term" value="F:metal ion binding"/>
    <property type="evidence" value="ECO:0007669"/>
    <property type="project" value="UniProtKB-KW"/>
</dbReference>
<organism evidence="6 7">
    <name type="scientific">Proteiniclasticum ruminis</name>
    <dbReference type="NCBI Taxonomy" id="398199"/>
    <lineage>
        <taxon>Bacteria</taxon>
        <taxon>Bacillati</taxon>
        <taxon>Bacillota</taxon>
        <taxon>Clostridia</taxon>
        <taxon>Eubacteriales</taxon>
        <taxon>Clostridiaceae</taxon>
        <taxon>Proteiniclasticum</taxon>
    </lineage>
</organism>
<evidence type="ECO:0000256" key="4">
    <source>
        <dbReference type="ARBA" id="ARBA00023295"/>
    </source>
</evidence>
<dbReference type="Pfam" id="PF01074">
    <property type="entry name" value="Glyco_hydro_38N"/>
    <property type="match status" value="1"/>
</dbReference>
<dbReference type="GO" id="GO:0004559">
    <property type="term" value="F:alpha-mannosidase activity"/>
    <property type="evidence" value="ECO:0007669"/>
    <property type="project" value="InterPro"/>
</dbReference>
<dbReference type="InterPro" id="IPR027291">
    <property type="entry name" value="Glyco_hydro_38_N_sf"/>
</dbReference>
<dbReference type="SUPFAM" id="SSF74650">
    <property type="entry name" value="Galactose mutarotase-like"/>
    <property type="match status" value="1"/>
</dbReference>
<name>A0A1I5B9C7_9CLOT</name>
<dbReference type="EMBL" id="FOVK01000004">
    <property type="protein sequence ID" value="SFN71325.1"/>
    <property type="molecule type" value="Genomic_DNA"/>
</dbReference>
<dbReference type="PANTHER" id="PTHR46017">
    <property type="entry name" value="ALPHA-MANNOSIDASE 2C1"/>
    <property type="match status" value="1"/>
</dbReference>
<dbReference type="AlphaFoldDB" id="A0A1I5B9C7"/>
<dbReference type="GO" id="GO:0030246">
    <property type="term" value="F:carbohydrate binding"/>
    <property type="evidence" value="ECO:0007669"/>
    <property type="project" value="InterPro"/>
</dbReference>
<dbReference type="Gene3D" id="1.20.1270.50">
    <property type="entry name" value="Glycoside hydrolase family 38, central domain"/>
    <property type="match status" value="1"/>
</dbReference>
<dbReference type="InterPro" id="IPR011330">
    <property type="entry name" value="Glyco_hydro/deAcase_b/a-brl"/>
</dbReference>
<keyword evidence="2" id="KW-0479">Metal-binding</keyword>
<dbReference type="PANTHER" id="PTHR46017:SF2">
    <property type="entry name" value="MANNOSYLGLYCERATE HYDROLASE"/>
    <property type="match status" value="1"/>
</dbReference>
<dbReference type="GO" id="GO:0009313">
    <property type="term" value="P:oligosaccharide catabolic process"/>
    <property type="evidence" value="ECO:0007669"/>
    <property type="project" value="TreeGrafter"/>
</dbReference>
<protein>
    <submittedName>
        <fullName evidence="6">Mannosylglycerate hydrolase</fullName>
    </submittedName>
</protein>
<dbReference type="InterPro" id="IPR015341">
    <property type="entry name" value="Glyco_hydro_38_cen"/>
</dbReference>
<dbReference type="Gene3D" id="2.70.98.30">
    <property type="entry name" value="Golgi alpha-mannosidase II, domain 4"/>
    <property type="match status" value="1"/>
</dbReference>
<accession>A0A1I5B9C7</accession>
<dbReference type="InterPro" id="IPR011013">
    <property type="entry name" value="Gal_mutarotase_sf_dom"/>
</dbReference>
<dbReference type="SMART" id="SM00872">
    <property type="entry name" value="Alpha-mann_mid"/>
    <property type="match status" value="1"/>
</dbReference>
<dbReference type="SUPFAM" id="SSF88713">
    <property type="entry name" value="Glycoside hydrolase/deacetylase"/>
    <property type="match status" value="1"/>
</dbReference>
<dbReference type="InterPro" id="IPR037094">
    <property type="entry name" value="Glyco_hydro_38_cen_sf"/>
</dbReference>
<feature type="domain" description="Glycoside hydrolase family 38 central" evidence="5">
    <location>
        <begin position="273"/>
        <end position="351"/>
    </location>
</feature>
<evidence type="ECO:0000256" key="3">
    <source>
        <dbReference type="ARBA" id="ARBA00022801"/>
    </source>
</evidence>
<dbReference type="OrthoDB" id="9764050at2"/>
<evidence type="ECO:0000313" key="6">
    <source>
        <dbReference type="EMBL" id="SFN71325.1"/>
    </source>
</evidence>
<keyword evidence="4" id="KW-0326">Glycosidase</keyword>